<reference evidence="1" key="1">
    <citation type="submission" date="2022-11" db="EMBL/GenBank/DDBJ databases">
        <authorList>
            <person name="Petersen C."/>
        </authorList>
    </citation>
    <scope>NUCLEOTIDE SEQUENCE</scope>
    <source>
        <strain evidence="1">IBT 21917</strain>
    </source>
</reference>
<protein>
    <recommendedName>
        <fullName evidence="3">F-box domain-containing protein</fullName>
    </recommendedName>
</protein>
<gene>
    <name evidence="1" type="ORF">N7492_007059</name>
</gene>
<accession>A0A9W9I1Y3</accession>
<evidence type="ECO:0008006" key="3">
    <source>
        <dbReference type="Google" id="ProtNLM"/>
    </source>
</evidence>
<dbReference type="AlphaFoldDB" id="A0A9W9I1Y3"/>
<evidence type="ECO:0000313" key="1">
    <source>
        <dbReference type="EMBL" id="KAJ5161667.1"/>
    </source>
</evidence>
<dbReference type="EMBL" id="JAPQKO010000005">
    <property type="protein sequence ID" value="KAJ5161667.1"/>
    <property type="molecule type" value="Genomic_DNA"/>
</dbReference>
<keyword evidence="2" id="KW-1185">Reference proteome</keyword>
<dbReference type="OrthoDB" id="3938867at2759"/>
<name>A0A9W9I1Y3_9EURO</name>
<organism evidence="1 2">
    <name type="scientific">Penicillium capsulatum</name>
    <dbReference type="NCBI Taxonomy" id="69766"/>
    <lineage>
        <taxon>Eukaryota</taxon>
        <taxon>Fungi</taxon>
        <taxon>Dikarya</taxon>
        <taxon>Ascomycota</taxon>
        <taxon>Pezizomycotina</taxon>
        <taxon>Eurotiomycetes</taxon>
        <taxon>Eurotiomycetidae</taxon>
        <taxon>Eurotiales</taxon>
        <taxon>Aspergillaceae</taxon>
        <taxon>Penicillium</taxon>
    </lineage>
</organism>
<comment type="caution">
    <text evidence="1">The sequence shown here is derived from an EMBL/GenBank/DDBJ whole genome shotgun (WGS) entry which is preliminary data.</text>
</comment>
<reference evidence="1" key="2">
    <citation type="journal article" date="2023" name="IMA Fungus">
        <title>Comparative genomic study of the Penicillium genus elucidates a diverse pangenome and 15 lateral gene transfer events.</title>
        <authorList>
            <person name="Petersen C."/>
            <person name="Sorensen T."/>
            <person name="Nielsen M.R."/>
            <person name="Sondergaard T.E."/>
            <person name="Sorensen J.L."/>
            <person name="Fitzpatrick D.A."/>
            <person name="Frisvad J.C."/>
            <person name="Nielsen K.L."/>
        </authorList>
    </citation>
    <scope>NUCLEOTIDE SEQUENCE</scope>
    <source>
        <strain evidence="1">IBT 21917</strain>
    </source>
</reference>
<sequence>MGTKALEIVRFRGRYYMTYHQQDGYFEGIGAAIVAGIPSDPDEYQKWLKRIRGDYAAKESVLEKEVYEIRDNVKPDPWLFDEFVDLPSELPRKFDFCEFMYCYIINLDREILTIDFSMHWKLWNIPRQDGLWLRAIKDSIYEHALMISLDVCPEEHMASPALDLPEPNWRMEHNHRVVAPRTSIIEPRKAFLTHILSHTMVHYADAIVRAGGGGECSPDSSPFRELIFALVSIASGQADFHSLPADGLHPQTCNSLFKCVPNHLQDSPRWLDGTWSGKNYPLLPFGSPCHRPGEPPGASPAETIYWFEGVLVKLALVVDAKAISEAVAWGTEHGRANFQIVVLSLFEVAFAEVTSDDAGKLFVRYSRAIDLSPVCAEDCLSTHPRERPALKPGMDSLMRPGLDWIMDINRRDLTAGILLGRFPGLAALVDFFEVAANCCAVSKSGGILPQELYDRILEFVDYDTWKNCLLVSTGFRSHCLRRYRIDDQKRIVAGPFVRLKQSGSRMRRLMSLDFENMETGEVSLMMIPPQPYARNLQAYNWAPLIGRDRKVLMVDTVFQFEPAADASLEPDSPDNNECI</sequence>
<dbReference type="Proteomes" id="UP001146351">
    <property type="component" value="Unassembled WGS sequence"/>
</dbReference>
<evidence type="ECO:0000313" key="2">
    <source>
        <dbReference type="Proteomes" id="UP001146351"/>
    </source>
</evidence>
<proteinExistence type="predicted"/>